<dbReference type="OrthoDB" id="1436613at2759"/>
<comment type="caution">
    <text evidence="1">The sequence shown here is derived from an EMBL/GenBank/DDBJ whole genome shotgun (WGS) entry which is preliminary data.</text>
</comment>
<gene>
    <name evidence="1" type="ORF">J1N35_042953</name>
</gene>
<dbReference type="EMBL" id="JAIQCV010000013">
    <property type="protein sequence ID" value="KAH1030779.1"/>
    <property type="molecule type" value="Genomic_DNA"/>
</dbReference>
<protein>
    <recommendedName>
        <fullName evidence="3">Reverse transcriptase zinc-binding domain-containing protein</fullName>
    </recommendedName>
</protein>
<keyword evidence="2" id="KW-1185">Reference proteome</keyword>
<sequence>MIITWHGERARRHMTNEGHCPRCGAVLELGLHVVRDCSFSRMVWLSVVPENAQSLFFLLPLGDWLLCNLKSSIRWKSEKFEWQSFFSILCWLLWKGRNLFVFSNGHSCVQKLVDTSITWTKSYAKSNSAWPQPNPLVLNTW</sequence>
<evidence type="ECO:0000313" key="2">
    <source>
        <dbReference type="Proteomes" id="UP000828251"/>
    </source>
</evidence>
<reference evidence="1 2" key="1">
    <citation type="journal article" date="2021" name="Plant Biotechnol. J.">
        <title>Multi-omics assisted identification of the key and species-specific regulatory components of drought-tolerant mechanisms in Gossypium stocksii.</title>
        <authorList>
            <person name="Yu D."/>
            <person name="Ke L."/>
            <person name="Zhang D."/>
            <person name="Wu Y."/>
            <person name="Sun Y."/>
            <person name="Mei J."/>
            <person name="Sun J."/>
            <person name="Sun Y."/>
        </authorList>
    </citation>
    <scope>NUCLEOTIDE SEQUENCE [LARGE SCALE GENOMIC DNA]</scope>
    <source>
        <strain evidence="2">cv. E1</strain>
        <tissue evidence="1">Leaf</tissue>
    </source>
</reference>
<dbReference type="AlphaFoldDB" id="A0A9D3U6F3"/>
<accession>A0A9D3U6F3</accession>
<name>A0A9D3U6F3_9ROSI</name>
<evidence type="ECO:0000313" key="1">
    <source>
        <dbReference type="EMBL" id="KAH1030779.1"/>
    </source>
</evidence>
<proteinExistence type="predicted"/>
<organism evidence="1 2">
    <name type="scientific">Gossypium stocksii</name>
    <dbReference type="NCBI Taxonomy" id="47602"/>
    <lineage>
        <taxon>Eukaryota</taxon>
        <taxon>Viridiplantae</taxon>
        <taxon>Streptophyta</taxon>
        <taxon>Embryophyta</taxon>
        <taxon>Tracheophyta</taxon>
        <taxon>Spermatophyta</taxon>
        <taxon>Magnoliopsida</taxon>
        <taxon>eudicotyledons</taxon>
        <taxon>Gunneridae</taxon>
        <taxon>Pentapetalae</taxon>
        <taxon>rosids</taxon>
        <taxon>malvids</taxon>
        <taxon>Malvales</taxon>
        <taxon>Malvaceae</taxon>
        <taxon>Malvoideae</taxon>
        <taxon>Gossypium</taxon>
    </lineage>
</organism>
<evidence type="ECO:0008006" key="3">
    <source>
        <dbReference type="Google" id="ProtNLM"/>
    </source>
</evidence>
<dbReference type="Proteomes" id="UP000828251">
    <property type="component" value="Unassembled WGS sequence"/>
</dbReference>